<dbReference type="InterPro" id="IPR001497">
    <property type="entry name" value="MethylDNA_cys_MeTrfase_AS"/>
</dbReference>
<dbReference type="Gene3D" id="1.10.10.10">
    <property type="entry name" value="Winged helix-like DNA-binding domain superfamily/Winged helix DNA-binding domain"/>
    <property type="match status" value="1"/>
</dbReference>
<keyword evidence="3 8" id="KW-0808">Transferase</keyword>
<name>A0AAE3ZD76_9ACTN</name>
<dbReference type="NCBIfam" id="TIGR00589">
    <property type="entry name" value="ogt"/>
    <property type="match status" value="1"/>
</dbReference>
<comment type="caution">
    <text evidence="8">The sequence shown here is derived from an EMBL/GenBank/DDBJ whole genome shotgun (WGS) entry which is preliminary data.</text>
</comment>
<evidence type="ECO:0000256" key="6">
    <source>
        <dbReference type="ARBA" id="ARBA00049348"/>
    </source>
</evidence>
<dbReference type="GO" id="GO:0032259">
    <property type="term" value="P:methylation"/>
    <property type="evidence" value="ECO:0007669"/>
    <property type="project" value="UniProtKB-KW"/>
</dbReference>
<dbReference type="InterPro" id="IPR036388">
    <property type="entry name" value="WH-like_DNA-bd_sf"/>
</dbReference>
<comment type="catalytic activity">
    <reaction evidence="1">
        <text>a 4-O-methyl-thymidine in DNA + L-cysteinyl-[protein] = a thymidine in DNA + S-methyl-L-cysteinyl-[protein]</text>
        <dbReference type="Rhea" id="RHEA:53428"/>
        <dbReference type="Rhea" id="RHEA-COMP:10131"/>
        <dbReference type="Rhea" id="RHEA-COMP:10132"/>
        <dbReference type="Rhea" id="RHEA-COMP:13555"/>
        <dbReference type="Rhea" id="RHEA-COMP:13556"/>
        <dbReference type="ChEBI" id="CHEBI:29950"/>
        <dbReference type="ChEBI" id="CHEBI:82612"/>
        <dbReference type="ChEBI" id="CHEBI:137386"/>
        <dbReference type="ChEBI" id="CHEBI:137387"/>
        <dbReference type="EC" id="2.1.1.63"/>
    </reaction>
</comment>
<evidence type="ECO:0000256" key="5">
    <source>
        <dbReference type="ARBA" id="ARBA00023204"/>
    </source>
</evidence>
<sequence>MNTPTATWSTTDTPIGPFSAVVADDGAVLASGWTTNLTDLLEVIAPSLRPSEPRYTPDLGAVTRAVTRYHAGELDVIDTVEVRQRSGTFLEHAWEVLRTVPAGDPVSYSAYAALAGRPAAARAAASACARNAAALFVPCHRVLRGDGSLGGFRWGTDVKRRLLEHEKQA</sequence>
<accession>A0AAE3ZD76</accession>
<dbReference type="RefSeq" id="WP_310274548.1">
    <property type="nucleotide sequence ID" value="NZ_JAVDXW010000001.1"/>
</dbReference>
<comment type="catalytic activity">
    <reaction evidence="6">
        <text>a 6-O-methyl-2'-deoxyguanosine in DNA + L-cysteinyl-[protein] = S-methyl-L-cysteinyl-[protein] + a 2'-deoxyguanosine in DNA</text>
        <dbReference type="Rhea" id="RHEA:24000"/>
        <dbReference type="Rhea" id="RHEA-COMP:10131"/>
        <dbReference type="Rhea" id="RHEA-COMP:10132"/>
        <dbReference type="Rhea" id="RHEA-COMP:11367"/>
        <dbReference type="Rhea" id="RHEA-COMP:11368"/>
        <dbReference type="ChEBI" id="CHEBI:29950"/>
        <dbReference type="ChEBI" id="CHEBI:82612"/>
        <dbReference type="ChEBI" id="CHEBI:85445"/>
        <dbReference type="ChEBI" id="CHEBI:85448"/>
        <dbReference type="EC" id="2.1.1.63"/>
    </reaction>
</comment>
<dbReference type="PANTHER" id="PTHR10815:SF13">
    <property type="entry name" value="METHYLATED-DNA--PROTEIN-CYSTEINE METHYLTRANSFERASE"/>
    <property type="match status" value="1"/>
</dbReference>
<dbReference type="GO" id="GO:0003908">
    <property type="term" value="F:methylated-DNA-[protein]-cysteine S-methyltransferase activity"/>
    <property type="evidence" value="ECO:0007669"/>
    <property type="project" value="UniProtKB-EC"/>
</dbReference>
<dbReference type="Pfam" id="PF01035">
    <property type="entry name" value="DNA_binding_1"/>
    <property type="match status" value="1"/>
</dbReference>
<evidence type="ECO:0000313" key="8">
    <source>
        <dbReference type="EMBL" id="MDR7302751.1"/>
    </source>
</evidence>
<dbReference type="Proteomes" id="UP001180845">
    <property type="component" value="Unassembled WGS sequence"/>
</dbReference>
<keyword evidence="5" id="KW-0234">DNA repair</keyword>
<dbReference type="PANTHER" id="PTHR10815">
    <property type="entry name" value="METHYLATED-DNA--PROTEIN-CYSTEINE METHYLTRANSFERASE"/>
    <property type="match status" value="1"/>
</dbReference>
<reference evidence="8" key="1">
    <citation type="submission" date="2023-07" db="EMBL/GenBank/DDBJ databases">
        <title>Sequencing the genomes of 1000 actinobacteria strains.</title>
        <authorList>
            <person name="Klenk H.-P."/>
        </authorList>
    </citation>
    <scope>NUCLEOTIDE SEQUENCE</scope>
    <source>
        <strain evidence="8">DSM 45977</strain>
    </source>
</reference>
<organism evidence="8 9">
    <name type="scientific">Haloactinomyces albus</name>
    <dbReference type="NCBI Taxonomy" id="1352928"/>
    <lineage>
        <taxon>Bacteria</taxon>
        <taxon>Bacillati</taxon>
        <taxon>Actinomycetota</taxon>
        <taxon>Actinomycetes</taxon>
        <taxon>Actinopolysporales</taxon>
        <taxon>Actinopolysporaceae</taxon>
        <taxon>Haloactinomyces</taxon>
    </lineage>
</organism>
<dbReference type="PROSITE" id="PS00374">
    <property type="entry name" value="MGMT"/>
    <property type="match status" value="1"/>
</dbReference>
<evidence type="ECO:0000313" key="9">
    <source>
        <dbReference type="Proteomes" id="UP001180845"/>
    </source>
</evidence>
<keyword evidence="9" id="KW-1185">Reference proteome</keyword>
<dbReference type="EMBL" id="JAVDXW010000001">
    <property type="protein sequence ID" value="MDR7302751.1"/>
    <property type="molecule type" value="Genomic_DNA"/>
</dbReference>
<dbReference type="GO" id="GO:0006281">
    <property type="term" value="P:DNA repair"/>
    <property type="evidence" value="ECO:0007669"/>
    <property type="project" value="UniProtKB-KW"/>
</dbReference>
<dbReference type="EC" id="2.1.1.63" evidence="8"/>
<dbReference type="AlphaFoldDB" id="A0AAE3ZD76"/>
<protein>
    <submittedName>
        <fullName evidence="8">Methylated-DNA-[protein]-cysteine S-methyltransferase</fullName>
        <ecNumber evidence="8">2.1.1.63</ecNumber>
    </submittedName>
</protein>
<proteinExistence type="predicted"/>
<keyword evidence="2 8" id="KW-0489">Methyltransferase</keyword>
<dbReference type="InterPro" id="IPR014048">
    <property type="entry name" value="MethylDNA_cys_MeTrfase_DNA-bd"/>
</dbReference>
<evidence type="ECO:0000259" key="7">
    <source>
        <dbReference type="Pfam" id="PF01035"/>
    </source>
</evidence>
<evidence type="ECO:0000256" key="1">
    <source>
        <dbReference type="ARBA" id="ARBA00001286"/>
    </source>
</evidence>
<feature type="domain" description="Methylated-DNA-[protein]-cysteine S-methyltransferase DNA binding" evidence="7">
    <location>
        <begin position="89"/>
        <end position="167"/>
    </location>
</feature>
<gene>
    <name evidence="8" type="ORF">JOF55_002932</name>
</gene>
<keyword evidence="4" id="KW-0227">DNA damage</keyword>
<evidence type="ECO:0000256" key="2">
    <source>
        <dbReference type="ARBA" id="ARBA00022603"/>
    </source>
</evidence>
<dbReference type="InterPro" id="IPR036217">
    <property type="entry name" value="MethylDNA_cys_MeTrfase_DNAb"/>
</dbReference>
<dbReference type="SUPFAM" id="SSF46767">
    <property type="entry name" value="Methylated DNA-protein cysteine methyltransferase, C-terminal domain"/>
    <property type="match status" value="1"/>
</dbReference>
<dbReference type="CDD" id="cd06445">
    <property type="entry name" value="ATase"/>
    <property type="match status" value="1"/>
</dbReference>
<evidence type="ECO:0000256" key="4">
    <source>
        <dbReference type="ARBA" id="ARBA00022763"/>
    </source>
</evidence>
<evidence type="ECO:0000256" key="3">
    <source>
        <dbReference type="ARBA" id="ARBA00022679"/>
    </source>
</evidence>